<evidence type="ECO:0000256" key="16">
    <source>
        <dbReference type="ARBA" id="ARBA00030436"/>
    </source>
</evidence>
<dbReference type="InterPro" id="IPR039530">
    <property type="entry name" value="L_methyltransferase_rhabdo"/>
</dbReference>
<protein>
    <recommendedName>
        <fullName evidence="2">RNA-directed RNA polymerase</fullName>
        <ecNumber evidence="2">2.7.7.48</ecNumber>
    </recommendedName>
    <alternativeName>
        <fullName evidence="17">Replicase</fullName>
    </alternativeName>
    <alternativeName>
        <fullName evidence="16">Transcriptase</fullName>
    </alternativeName>
</protein>
<evidence type="ECO:0000256" key="5">
    <source>
        <dbReference type="ARBA" id="ARBA00022679"/>
    </source>
</evidence>
<comment type="catalytic activity">
    <reaction evidence="18">
        <text>a 5'-end (5'-triphosphoguanosine)-adenylyl-adenylyl-cytidylyl-adenosine in mRNA + S-adenosyl-L-methionine = a 5'-end (5'-triphosphoguanosine)-(2'-O-methyladenylyl)-adenylyl-cytidylyl-adenosine in mRNA + S-adenosyl-L-homocysteine + H(+)</text>
        <dbReference type="Rhea" id="RHEA:65380"/>
        <dbReference type="Rhea" id="RHEA-COMP:16797"/>
        <dbReference type="Rhea" id="RHEA-COMP:16801"/>
        <dbReference type="ChEBI" id="CHEBI:15378"/>
        <dbReference type="ChEBI" id="CHEBI:57856"/>
        <dbReference type="ChEBI" id="CHEBI:59789"/>
        <dbReference type="ChEBI" id="CHEBI:156482"/>
        <dbReference type="ChEBI" id="CHEBI:156484"/>
    </reaction>
</comment>
<comment type="catalytic activity">
    <reaction evidence="19">
        <text>a 5'-end (5'-triphosphoguanosine)-adenylyl-adenylyl-cytidylyl-adenosine in mRNA + 2 S-adenosyl-L-methionine = a 5'-end (N(7)-methyl 5'-triphosphoguanosine)-(2'-O-methyladenylyl)-adenylyl-cytidylyl-adenosine in mRNA + 2 S-adenosyl-L-homocysteine + H(+)</text>
        <dbReference type="Rhea" id="RHEA:65376"/>
        <dbReference type="Rhea" id="RHEA-COMP:16797"/>
        <dbReference type="Rhea" id="RHEA-COMP:16798"/>
        <dbReference type="ChEBI" id="CHEBI:15378"/>
        <dbReference type="ChEBI" id="CHEBI:57856"/>
        <dbReference type="ChEBI" id="CHEBI:59789"/>
        <dbReference type="ChEBI" id="CHEBI:156483"/>
        <dbReference type="ChEBI" id="CHEBI:156484"/>
        <dbReference type="EC" id="2.1.1.375"/>
    </reaction>
</comment>
<keyword evidence="9" id="KW-0067">ATP-binding</keyword>
<name>A0A7U3S1S5_9VIRU</name>
<dbReference type="KEGG" id="vg:80536836"/>
<reference evidence="22" key="1">
    <citation type="journal article" date="2019" name="PLoS Pathog.">
        <title>Re-assessing the diversity of negative strand RNA viruses in insects.</title>
        <authorList>
            <person name="Kafer S."/>
            <person name="Paraskevopoulou S."/>
            <person name="Zirkel F."/>
            <person name="Wieseke N."/>
            <person name="Donath A."/>
            <person name="Petersen M."/>
            <person name="Jones T.C."/>
            <person name="Liu S."/>
            <person name="Zhou X."/>
            <person name="Middendorf M."/>
            <person name="Junglen S."/>
            <person name="Misof B."/>
            <person name="Drosten C."/>
        </authorList>
    </citation>
    <scope>NUCLEOTIDE SEQUENCE</scope>
    <source>
        <strain evidence="22">OKIAV126</strain>
    </source>
</reference>
<evidence type="ECO:0000256" key="12">
    <source>
        <dbReference type="ARBA" id="ARBA00023042"/>
    </source>
</evidence>
<keyword evidence="11" id="KW-0693">Viral RNA replication</keyword>
<keyword evidence="8" id="KW-0547">Nucleotide-binding</keyword>
<evidence type="ECO:0000256" key="1">
    <source>
        <dbReference type="ARBA" id="ARBA00004328"/>
    </source>
</evidence>
<evidence type="ECO:0000313" key="23">
    <source>
        <dbReference type="Proteomes" id="UP000681695"/>
    </source>
</evidence>
<keyword evidence="3" id="KW-0696">RNA-directed RNA polymerase</keyword>
<evidence type="ECO:0000256" key="10">
    <source>
        <dbReference type="ARBA" id="ARBA00022844"/>
    </source>
</evidence>
<keyword evidence="10" id="KW-0946">Virion</keyword>
<keyword evidence="6" id="KW-0949">S-adenosyl-L-methionine</keyword>
<keyword evidence="7" id="KW-0548">Nucleotidyltransferase</keyword>
<sequence length="2490" mass="284281">MPLSTHGTSNRPSVRSTIDSHAFLQEEKFDTWLDLQPLCLLKQHTAIATTWTREIFKPLNSSFSADTFAMLTEMGVSPKTISNAVITPCLPAMFLKHILQNEITECHMKPHVFTQLYKTSQDSALKNIEVQLSHLLHNSGPDCSNYLCKGLDVWEEKLKKTPVEVIRAAYVVEDMARILQVYKCISEYRGERSSRQRAKMRLRILEKRLGVKDSHFFLPSLQADIYVSLDLIVLTWMGDTYILTHNYLLEIVNKLTELYCCLLYSHMLNGTILPQNHYLGVTHFLNHLSQSVAKFCQHSLGIPDMSAENRGFTYLKIIEGLGVAYIIKKEDAQKGWINDKLASGLWKSVVDEKLQANTDFSNSTLYKIFDQMSVASIAEVLGLVKLCGHPSVEIDKGLTKLQERTQADIKVKADSVRRSIGVLKRELILNFRRARGKYPNIQVDSKPEHANVRHMLHRNVPPDSPVGQRLLSGITIEMWSQVILGKNEEFDPIDNQLTLLKDKALGLTREKVLKYVLTDHTTSFSAGLGAIEERRALLAFLLRDNFTKSFKTYMEQYENDEPWCNSVLNYLVIKLTAKELEEKPEGRMFGASPGEERNRRIVQESNAMRILSEYIRDELMTPDELQMLRKLFSFRHFNKMYPHHVLLQVSFDFSKWNNSMRRASIDIPAKETLDRWFGTEIFQKTMLAYEKSLFYYKDMFRMKSWMGQLGGIEGLNQATWSFVFIGGIKQALEGLGLIYQLTVKGDDVRAALVIPRRQLENDGEEKIRDSILNQLSQLCQDMGWQLNPHECFVSLSLIATSKQYQVNDTFLPASTKKLIKAESLSNLVFPTLEDLVASIFSTAHSACSQSTAILPIYVTAAFIACRLIMREMWPIKRLSVEQVSILSLWPQCLGGPGSLPLQTFIVRGENDMLSVSVSLFNHIIRTNLNGLKALGEKILGQSMARQDDMTLLLADPYSIPIASPERPSAVLKRLLGRHMKYWVRNKELRNLLSTHTEDKRKIFVQHLTSMRPYLSRVATVLYETSPFYIKEEVLSKFMESSTIFAFFTRGKTGTVSTAQAHRTLSQVLKAASKRKNYWITTIMRASNSFGNYLGVDSNLFYDVKTCITQIVHKIREAAWGVRMEGLTYPSLVDQNGFFTLKDMKQIFPQWEIGLVTTPVFISTARAIAQTTDKSLHYSAVPGLAPWLGAQTASKLDLPKVNTKISSPTLSKVMRLINLSVNAHILGPAFEKTVHSLLEGLTSLNIDMLNTLVPEAGGGHISHRVAMNSYSLNTMPNSRPNLSQLVKMPSDSGGPLRGDSTNRTVNFAARHFFANAMVLWPLQSSMVMPEEYPDIIYLMFHHDMTDLQQFSVCPWCCRDVDDVEVSFSGVGMPDLYEYQTLSLVGCSEYEEKILRLNTSEALMGKVRREAQYEFMDPTNHVMVDIAAHVIINKLNKRQIQIFQAAQGSSFIRTPRNEMLDIMSVTMGIKSVKGISKNILRAIPANNLYRSTLNEVLSFSLDWLAVDVCPENLFDIERLMDHLNPLGGFFTELLESGLLEKLQVGCLAEELVPDFKWTAASTISGTAAMRTFMNYHREIIMGWVYGNISIKRTHLFCNMEDGELITDALVRDHVKLVSAVINQNNTSIRGKRVSSWWVVILQHIRDPTFKDIHSTICSLTNDVTWPYAFKQSAANLLYDTYLTTIMETLGLSDDMFISQFWAQTMTMFVVEKWLIKGTWYDNFEDALDSAFTVRLVEYLELEDTTLTHYEYEQVSESILFEVMSGMLSVHDCQYIIYWCMRCLENNISGSFDIIEANYHRIRAWVELTNDRRIGVLTKDDAERLISNFGGVPQLTLEDLVITYKEDEHKMSDRIRDTTVTMCSLSSNTYHDELLTITKPLLQSGNRVSQFDIPRGYYGLGYLDSPPTDQYWIDETEILRCSGIHNTSVTKYIDIIHDSHMHDLIEELQDQSCVVCLADGLGGLTARLLSIYPRLQVVYNSMYYSMLTGKRASDAHPNTPPIEVLSLPPELNARRRVIWEGLYPGDLTSHDVQHLIMDKIRKFSSPPTLITLDADIPWDSALVVAKRIWFAALNIMGQTCASYTLNVLKCQALHHPAVYDLIHTIYALFSHVHIHRAKHSRQGATECFLVFKEPRNIGTIKKELQLVSTGQAHFTMSMTINNIITRELDGIGRQYMEFKLSGVTPMVSLLPIIKMYVKESAYPLDFNVIMHLWGLDDFRGVQCLCSLPHTILTSTVRRIIALKQELKSMRMRMKRQGGPKAPSQYTHGKMIGVGWRFLQQNLRSLFRMYVIQRFFNIVKLKPDDMSKLYDTLSMDDFLPDIEDICQLWSRYVAAVRVHGIILVGCHGYNDNWTRLTYSTIRKCYHLLGAIYLALAYIKLGKVDQQKLLSYLHHNMPILNCCKHRATDLFDNSQSWTVRYNARSLVSSDESEIMDVDAIPDENGWREIIRDSAVERRYIHVVPYQPDPNLQDVFDGSDDEQGREMQEILDEFKD</sequence>
<evidence type="ECO:0000256" key="6">
    <source>
        <dbReference type="ARBA" id="ARBA00022691"/>
    </source>
</evidence>
<evidence type="ECO:0000256" key="13">
    <source>
        <dbReference type="ARBA" id="ARBA00023268"/>
    </source>
</evidence>
<evidence type="ECO:0000259" key="21">
    <source>
        <dbReference type="PROSITE" id="PS50526"/>
    </source>
</evidence>
<dbReference type="GO" id="GO:0005524">
    <property type="term" value="F:ATP binding"/>
    <property type="evidence" value="ECO:0007669"/>
    <property type="project" value="UniProtKB-KW"/>
</dbReference>
<evidence type="ECO:0000313" key="22">
    <source>
        <dbReference type="EMBL" id="QPB73970.1"/>
    </source>
</evidence>
<evidence type="ECO:0000256" key="18">
    <source>
        <dbReference type="ARBA" id="ARBA00047332"/>
    </source>
</evidence>
<accession>A0A7U3S1S5</accession>
<keyword evidence="4" id="KW-0507">mRNA processing</keyword>
<evidence type="ECO:0000256" key="7">
    <source>
        <dbReference type="ARBA" id="ARBA00022695"/>
    </source>
</evidence>
<dbReference type="Pfam" id="PF14318">
    <property type="entry name" value="Mononeg_mRNAcap"/>
    <property type="match status" value="1"/>
</dbReference>
<keyword evidence="23" id="KW-1185">Reference proteome</keyword>
<evidence type="ECO:0000256" key="15">
    <source>
        <dbReference type="ARBA" id="ARBA00024499"/>
    </source>
</evidence>
<dbReference type="InterPro" id="IPR014023">
    <property type="entry name" value="Mononeg_RNA_pol_cat"/>
</dbReference>
<dbReference type="GO" id="GO:0004482">
    <property type="term" value="F:mRNA 5'-cap (guanine-N7-)-methyltransferase activity"/>
    <property type="evidence" value="ECO:0007669"/>
    <property type="project" value="InterPro"/>
</dbReference>
<evidence type="ECO:0000256" key="8">
    <source>
        <dbReference type="ARBA" id="ARBA00022741"/>
    </source>
</evidence>
<comment type="catalytic activity">
    <reaction evidence="14">
        <text>a 5'-end triphospho-adenylyl-adenylyl-cytidylyl-adenosine in mRNA + GDP + H(+) = a 5'-end (5'-triphosphoguanosine)-adenylyl-adenylyl-cytidylyl-adenosine in mRNA + diphosphate</text>
        <dbReference type="Rhea" id="RHEA:65436"/>
        <dbReference type="Rhea" id="RHEA-COMP:16797"/>
        <dbReference type="Rhea" id="RHEA-COMP:16799"/>
        <dbReference type="ChEBI" id="CHEBI:15378"/>
        <dbReference type="ChEBI" id="CHEBI:33019"/>
        <dbReference type="ChEBI" id="CHEBI:58189"/>
        <dbReference type="ChEBI" id="CHEBI:156484"/>
        <dbReference type="ChEBI" id="CHEBI:156503"/>
        <dbReference type="EC" id="2.7.7.88"/>
    </reaction>
</comment>
<evidence type="ECO:0000256" key="14">
    <source>
        <dbReference type="ARBA" id="ARBA00024494"/>
    </source>
</evidence>
<reference evidence="22" key="2">
    <citation type="submission" date="2020-09" db="EMBL/GenBank/DDBJ databases">
        <authorList>
            <person name="Kaefer S."/>
            <person name="Paraskevopoulou S."/>
            <person name="Zirkel F."/>
            <person name="Wieseke N."/>
            <person name="Donath A."/>
            <person name="Petersen M."/>
            <person name="Jones T.C."/>
            <person name="Liu S."/>
            <person name="Zhou X."/>
            <person name="Middendorf M."/>
            <person name="Junglen S."/>
            <person name="Misof B."/>
            <person name="Drosten C."/>
        </authorList>
    </citation>
    <scope>NUCLEOTIDE SEQUENCE</scope>
    <source>
        <strain evidence="22">OKIAV126</strain>
    </source>
</reference>
<evidence type="ECO:0000256" key="2">
    <source>
        <dbReference type="ARBA" id="ARBA00012494"/>
    </source>
</evidence>
<dbReference type="Proteomes" id="UP000681695">
    <property type="component" value="Segment"/>
</dbReference>
<evidence type="ECO:0000256" key="19">
    <source>
        <dbReference type="ARBA" id="ARBA00047370"/>
    </source>
</evidence>
<dbReference type="GeneID" id="80536836"/>
<comment type="catalytic activity">
    <reaction evidence="15">
        <text>a 5'-end (5'-triphosphoguanosine)-(2'-O-methyladenylyl)-adenylyl-cytidylyl-adenosine in mRNA + S-adenosyl-L-methionine = a 5'-end (N(7)-methyl 5'-triphosphoguanosine)-(2'-O-methyladenylyl)-adenylyl-cytidylyl-adenosine in mRNA + S-adenosyl-L-homocysteine</text>
        <dbReference type="Rhea" id="RHEA:65440"/>
        <dbReference type="Rhea" id="RHEA-COMP:16798"/>
        <dbReference type="Rhea" id="RHEA-COMP:16801"/>
        <dbReference type="ChEBI" id="CHEBI:57856"/>
        <dbReference type="ChEBI" id="CHEBI:59789"/>
        <dbReference type="ChEBI" id="CHEBI:156482"/>
        <dbReference type="ChEBI" id="CHEBI:156483"/>
    </reaction>
</comment>
<evidence type="ECO:0000256" key="4">
    <source>
        <dbReference type="ARBA" id="ARBA00022664"/>
    </source>
</evidence>
<evidence type="ECO:0000256" key="17">
    <source>
        <dbReference type="ARBA" id="ARBA00031012"/>
    </source>
</evidence>
<dbReference type="PROSITE" id="PS50526">
    <property type="entry name" value="RDRP_SSRNA_NEG_NONSEG"/>
    <property type="match status" value="1"/>
</dbReference>
<evidence type="ECO:0000256" key="3">
    <source>
        <dbReference type="ARBA" id="ARBA00022484"/>
    </source>
</evidence>
<keyword evidence="5" id="KW-0808">Transferase</keyword>
<organism evidence="22">
    <name type="scientific">hymenopteran chu-related virus 126</name>
    <dbReference type="NCBI Taxonomy" id="2847798"/>
    <lineage>
        <taxon>Viruses</taxon>
        <taxon>Riboviria</taxon>
        <taxon>Orthornavirae</taxon>
        <taxon>Negarnaviricota</taxon>
        <taxon>Haploviricotina</taxon>
        <taxon>Monjiviricetes</taxon>
        <taxon>Jingchuvirales</taxon>
        <taxon>Aliusviridae</taxon>
        <taxon>Ollusvirus</taxon>
        <taxon>Ollusvirus insectii</taxon>
    </lineage>
</organism>
<comment type="catalytic activity">
    <reaction evidence="20">
        <text>GTP + H2O = GDP + phosphate + H(+)</text>
        <dbReference type="Rhea" id="RHEA:19669"/>
        <dbReference type="ChEBI" id="CHEBI:15377"/>
        <dbReference type="ChEBI" id="CHEBI:15378"/>
        <dbReference type="ChEBI" id="CHEBI:37565"/>
        <dbReference type="ChEBI" id="CHEBI:43474"/>
        <dbReference type="ChEBI" id="CHEBI:58189"/>
    </reaction>
</comment>
<comment type="subcellular location">
    <subcellularLocation>
        <location evidence="1">Virion</location>
    </subcellularLocation>
</comment>
<evidence type="ECO:0000256" key="9">
    <source>
        <dbReference type="ARBA" id="ARBA00022840"/>
    </source>
</evidence>
<dbReference type="Pfam" id="PF14314">
    <property type="entry name" value="Methyltrans_Mon_2nd"/>
    <property type="match status" value="1"/>
</dbReference>
<dbReference type="EMBL" id="MW039256">
    <property type="protein sequence ID" value="QPB73970.1"/>
    <property type="molecule type" value="Viral_cRNA"/>
</dbReference>
<evidence type="ECO:0000256" key="20">
    <source>
        <dbReference type="ARBA" id="ARBA00048548"/>
    </source>
</evidence>
<keyword evidence="12" id="KW-0506">mRNA capping</keyword>
<proteinExistence type="predicted"/>
<dbReference type="GO" id="GO:0003968">
    <property type="term" value="F:RNA-directed RNA polymerase activity"/>
    <property type="evidence" value="ECO:0007669"/>
    <property type="project" value="UniProtKB-KW"/>
</dbReference>
<dbReference type="Pfam" id="PF00946">
    <property type="entry name" value="Mononeg_RNA_pol"/>
    <property type="match status" value="1"/>
</dbReference>
<dbReference type="GO" id="GO:0044423">
    <property type="term" value="C:virion component"/>
    <property type="evidence" value="ECO:0007669"/>
    <property type="project" value="UniProtKB-KW"/>
</dbReference>
<feature type="domain" description="RdRp catalytic" evidence="21">
    <location>
        <begin position="645"/>
        <end position="808"/>
    </location>
</feature>
<dbReference type="EC" id="2.7.7.48" evidence="2"/>
<dbReference type="InterPro" id="IPR026890">
    <property type="entry name" value="Mononeg_mRNAcap"/>
</dbReference>
<evidence type="ECO:0000256" key="11">
    <source>
        <dbReference type="ARBA" id="ARBA00022953"/>
    </source>
</evidence>
<keyword evidence="13" id="KW-0511">Multifunctional enzyme</keyword>
<dbReference type="RefSeq" id="YP_010798596.1">
    <property type="nucleotide sequence ID" value="NC_076498.1"/>
</dbReference>